<name>A0A2P2BZT7_9ZZZZ</name>
<evidence type="ECO:0000256" key="1">
    <source>
        <dbReference type="SAM" id="MobiDB-lite"/>
    </source>
</evidence>
<evidence type="ECO:0000256" key="2">
    <source>
        <dbReference type="SAM" id="Phobius"/>
    </source>
</evidence>
<feature type="transmembrane region" description="Helical" evidence="2">
    <location>
        <begin position="12"/>
        <end position="33"/>
    </location>
</feature>
<dbReference type="AlphaFoldDB" id="A0A2P2BZT7"/>
<protein>
    <submittedName>
        <fullName evidence="3">Uncharacterized protein</fullName>
    </submittedName>
</protein>
<keyword evidence="2" id="KW-0472">Membrane</keyword>
<evidence type="ECO:0000313" key="3">
    <source>
        <dbReference type="EMBL" id="CUR55275.1"/>
    </source>
</evidence>
<keyword evidence="2" id="KW-0812">Transmembrane</keyword>
<sequence length="183" mass="18878">MSEKQERPVLTGLIALVAVAVVVGLLMGGAALFGTKILGLDGGGDATGAATKGDSLYLPTPSPTKAAGGQITLAPGDPTPSSSAPAEENTKKPERKIQLVAGQQSVGSFDEIDLTGTYPMGNGKILQVQRFEGGSWREFPVTMTVQGGTFSTFVQTGVSGMNKFRVIDTDTDTKSNSVMVKVG</sequence>
<accession>A0A2P2BZT7</accession>
<feature type="region of interest" description="Disordered" evidence="1">
    <location>
        <begin position="54"/>
        <end position="94"/>
    </location>
</feature>
<keyword evidence="2" id="KW-1133">Transmembrane helix</keyword>
<dbReference type="EMBL" id="CZKA01000017">
    <property type="protein sequence ID" value="CUR55275.1"/>
    <property type="molecule type" value="Genomic_DNA"/>
</dbReference>
<reference evidence="3" key="1">
    <citation type="submission" date="2015-08" db="EMBL/GenBank/DDBJ databases">
        <authorList>
            <person name="Babu N.S."/>
            <person name="Beckwith C.J."/>
            <person name="Beseler K.G."/>
            <person name="Brison A."/>
            <person name="Carone J.V."/>
            <person name="Caskin T.P."/>
            <person name="Diamond M."/>
            <person name="Durham M.E."/>
            <person name="Foxe J.M."/>
            <person name="Go M."/>
            <person name="Henderson B.A."/>
            <person name="Jones I.B."/>
            <person name="McGettigan J.A."/>
            <person name="Micheletti S.J."/>
            <person name="Nasrallah M.E."/>
            <person name="Ortiz D."/>
            <person name="Piller C.R."/>
            <person name="Privatt S.R."/>
            <person name="Schneider S.L."/>
            <person name="Sharp S."/>
            <person name="Smith T.C."/>
            <person name="Stanton J.D."/>
            <person name="Ullery H.E."/>
            <person name="Wilson R.J."/>
            <person name="Serrano M.G."/>
            <person name="Buck G."/>
            <person name="Lee V."/>
            <person name="Wang Y."/>
            <person name="Carvalho R."/>
            <person name="Voegtly L."/>
            <person name="Shi R."/>
            <person name="Duckworth R."/>
            <person name="Johnson A."/>
            <person name="Loviza R."/>
            <person name="Walstead R."/>
            <person name="Shah Z."/>
            <person name="Kiflezghi M."/>
            <person name="Wade K."/>
            <person name="Ball S.L."/>
            <person name="Bradley K.W."/>
            <person name="Asai D.J."/>
            <person name="Bowman C.A."/>
            <person name="Russell D.A."/>
            <person name="Pope W.H."/>
            <person name="Jacobs-Sera D."/>
            <person name="Hendrix R.W."/>
            <person name="Hatfull G.F."/>
        </authorList>
    </citation>
    <scope>NUCLEOTIDE SEQUENCE</scope>
</reference>
<organism evidence="3">
    <name type="scientific">metagenome</name>
    <dbReference type="NCBI Taxonomy" id="256318"/>
    <lineage>
        <taxon>unclassified sequences</taxon>
        <taxon>metagenomes</taxon>
    </lineage>
</organism>
<proteinExistence type="predicted"/>
<gene>
    <name evidence="3" type="ORF">NOCA2240047</name>
</gene>